<dbReference type="OrthoDB" id="7770859at2"/>
<protein>
    <submittedName>
        <fullName evidence="1">Uncharacterized protein</fullName>
    </submittedName>
</protein>
<sequence>MQFLDASFAASLAAAPEAGLVPVHFVWIVGRDRESGAAVPIGLWSGAEEISIEVAHPGGAAQRRDYIGGCGFTVEGLRYVADLTDNAVSVALSAIADPVRDLLSDPGQGLDLRLAYVEIHATTMTGGAFTSAPQLQWVGIVDDGPLSTPAAGGEGGIALSIRSEIMTQLGMSSPAKSSDAHQKRRAATDRFCEAAALIGARTIQWYKT</sequence>
<keyword evidence="2" id="KW-1185">Reference proteome</keyword>
<evidence type="ECO:0000313" key="2">
    <source>
        <dbReference type="Proteomes" id="UP000186221"/>
    </source>
</evidence>
<proteinExistence type="predicted"/>
<reference evidence="2" key="1">
    <citation type="submission" date="2017-01" db="EMBL/GenBank/DDBJ databases">
        <authorList>
            <person name="Varghese N."/>
            <person name="Submissions S."/>
        </authorList>
    </citation>
    <scope>NUCLEOTIDE SEQUENCE [LARGE SCALE GENOMIC DNA]</scope>
    <source>
        <strain evidence="2">DSM 19945</strain>
    </source>
</reference>
<gene>
    <name evidence="1" type="ORF">SAMN05421580_105196</name>
</gene>
<dbReference type="RefSeq" id="WP_076484700.1">
    <property type="nucleotide sequence ID" value="NZ_FTOG01000005.1"/>
</dbReference>
<dbReference type="EMBL" id="FTOG01000005">
    <property type="protein sequence ID" value="SIS82555.1"/>
    <property type="molecule type" value="Genomic_DNA"/>
</dbReference>
<dbReference type="AlphaFoldDB" id="A0A1N7M8W4"/>
<accession>A0A1N7M8W4</accession>
<name>A0A1N7M8W4_9RHOB</name>
<evidence type="ECO:0000313" key="1">
    <source>
        <dbReference type="EMBL" id="SIS82555.1"/>
    </source>
</evidence>
<dbReference type="STRING" id="453582.SAMN05421580_105196"/>
<dbReference type="Proteomes" id="UP000186221">
    <property type="component" value="Unassembled WGS sequence"/>
</dbReference>
<organism evidence="1 2">
    <name type="scientific">Rhodobacter aestuarii</name>
    <dbReference type="NCBI Taxonomy" id="453582"/>
    <lineage>
        <taxon>Bacteria</taxon>
        <taxon>Pseudomonadati</taxon>
        <taxon>Pseudomonadota</taxon>
        <taxon>Alphaproteobacteria</taxon>
        <taxon>Rhodobacterales</taxon>
        <taxon>Rhodobacter group</taxon>
        <taxon>Rhodobacter</taxon>
    </lineage>
</organism>